<dbReference type="InterPro" id="IPR019533">
    <property type="entry name" value="Peptidase_S26"/>
</dbReference>
<dbReference type="GO" id="GO:0004252">
    <property type="term" value="F:serine-type endopeptidase activity"/>
    <property type="evidence" value="ECO:0007669"/>
    <property type="project" value="InterPro"/>
</dbReference>
<dbReference type="InterPro" id="IPR037730">
    <property type="entry name" value="IMP2"/>
</dbReference>
<evidence type="ECO:0000256" key="11">
    <source>
        <dbReference type="SAM" id="MobiDB-lite"/>
    </source>
</evidence>
<dbReference type="SUPFAM" id="SSF51306">
    <property type="entry name" value="LexA/Signal peptidase"/>
    <property type="match status" value="1"/>
</dbReference>
<comment type="subcellular location">
    <subcellularLocation>
        <location evidence="1">Mitochondrion inner membrane</location>
        <topology evidence="1">Single-pass membrane protein</topology>
    </subcellularLocation>
</comment>
<evidence type="ECO:0000256" key="7">
    <source>
        <dbReference type="ARBA" id="ARBA00022989"/>
    </source>
</evidence>
<name>A0A6S6VZ45_9PLEO</name>
<evidence type="ECO:0000256" key="2">
    <source>
        <dbReference type="ARBA" id="ARBA00007066"/>
    </source>
</evidence>
<dbReference type="EMBL" id="HG992979">
    <property type="protein sequence ID" value="CAE7028302.1"/>
    <property type="molecule type" value="Genomic_DNA"/>
</dbReference>
<dbReference type="CDD" id="cd06530">
    <property type="entry name" value="S26_SPase_I"/>
    <property type="match status" value="1"/>
</dbReference>
<keyword evidence="7" id="KW-1133">Transmembrane helix</keyword>
<feature type="domain" description="Peptidase S26" evidence="12">
    <location>
        <begin position="79"/>
        <end position="266"/>
    </location>
</feature>
<protein>
    <recommendedName>
        <fullName evidence="10">Mitochondrial inner membrane protease subunit</fullName>
        <ecNumber evidence="10">3.4.21.-</ecNumber>
    </recommendedName>
</protein>
<evidence type="ECO:0000313" key="14">
    <source>
        <dbReference type="Proteomes" id="UP000472372"/>
    </source>
</evidence>
<evidence type="ECO:0000256" key="9">
    <source>
        <dbReference type="ARBA" id="ARBA00023136"/>
    </source>
</evidence>
<evidence type="ECO:0000256" key="10">
    <source>
        <dbReference type="RuleBase" id="RU362041"/>
    </source>
</evidence>
<dbReference type="Proteomes" id="UP000472372">
    <property type="component" value="Chromosome 3"/>
</dbReference>
<dbReference type="InterPro" id="IPR000223">
    <property type="entry name" value="Pept_S26A_signal_pept_1"/>
</dbReference>
<organism evidence="13 14">
    <name type="scientific">Pyrenophora teres f. teres</name>
    <dbReference type="NCBI Taxonomy" id="97479"/>
    <lineage>
        <taxon>Eukaryota</taxon>
        <taxon>Fungi</taxon>
        <taxon>Dikarya</taxon>
        <taxon>Ascomycota</taxon>
        <taxon>Pezizomycotina</taxon>
        <taxon>Dothideomycetes</taxon>
        <taxon>Pleosporomycetidae</taxon>
        <taxon>Pleosporales</taxon>
        <taxon>Pleosporineae</taxon>
        <taxon>Pleosporaceae</taxon>
        <taxon>Pyrenophora</taxon>
    </lineage>
</organism>
<feature type="compositionally biased region" description="Pro residues" evidence="11">
    <location>
        <begin position="31"/>
        <end position="50"/>
    </location>
</feature>
<keyword evidence="4" id="KW-0812">Transmembrane</keyword>
<evidence type="ECO:0000256" key="8">
    <source>
        <dbReference type="ARBA" id="ARBA00023128"/>
    </source>
</evidence>
<sequence>MPPKPPLRLPAKPRTTSIPHVKPALPDRPVKPLPRGAPPPPPPPPSPRFPSKPSAPRRPQSQWLDQRALGSPHRYWLKWGINGIVLCSGLLCIRDYMFEMQAVRGTSMSPTLNPHTHETGSSESVLIRRYIPRTREGGSGSGSEQGRAWGIQRGDVVTFWKPHRPGEMGIKRVVAVEGDTVYPTRGYAVDAGAKVGRLSGMPDGFLDEDVGSVVHGREEHGDGVAKVVVPYGHVWLEGDNARSSLDSNFFGPVSKGLVQGKAVRVWSGWFGWRHVGDARGEGERRLASRVVEGRSEVPPVFLE</sequence>
<dbReference type="InterPro" id="IPR036286">
    <property type="entry name" value="LexA/Signal_pep-like_sf"/>
</dbReference>
<keyword evidence="3 10" id="KW-0645">Protease</keyword>
<proteinExistence type="inferred from homology"/>
<evidence type="ECO:0000256" key="6">
    <source>
        <dbReference type="ARBA" id="ARBA00022801"/>
    </source>
</evidence>
<evidence type="ECO:0000313" key="13">
    <source>
        <dbReference type="EMBL" id="CAE7028302.1"/>
    </source>
</evidence>
<comment type="similarity">
    <text evidence="2">Belongs to the peptidase S26 family. IMP2 subfamily.</text>
</comment>
<reference evidence="13" key="1">
    <citation type="submission" date="2021-02" db="EMBL/GenBank/DDBJ databases">
        <authorList>
            <person name="Syme A R."/>
            <person name="Syme A R."/>
            <person name="Moolhuijzen P."/>
        </authorList>
    </citation>
    <scope>NUCLEOTIDE SEQUENCE</scope>
    <source>
        <strain evidence="13">W1-1</strain>
    </source>
</reference>
<keyword evidence="5 10" id="KW-0999">Mitochondrion inner membrane</keyword>
<dbReference type="AlphaFoldDB" id="A0A6S6VZ45"/>
<dbReference type="NCBIfam" id="TIGR02227">
    <property type="entry name" value="sigpep_I_bact"/>
    <property type="match status" value="1"/>
</dbReference>
<evidence type="ECO:0000256" key="5">
    <source>
        <dbReference type="ARBA" id="ARBA00022792"/>
    </source>
</evidence>
<gene>
    <name evidence="13" type="ORF">PTTW11_04402</name>
</gene>
<dbReference type="EC" id="3.4.21.-" evidence="10"/>
<evidence type="ECO:0000256" key="4">
    <source>
        <dbReference type="ARBA" id="ARBA00022692"/>
    </source>
</evidence>
<accession>A0A6S6VZ45</accession>
<dbReference type="Pfam" id="PF10502">
    <property type="entry name" value="Peptidase_S26"/>
    <property type="match status" value="1"/>
</dbReference>
<dbReference type="GO" id="GO:0042720">
    <property type="term" value="C:mitochondrial inner membrane peptidase complex"/>
    <property type="evidence" value="ECO:0007669"/>
    <property type="project" value="InterPro"/>
</dbReference>
<dbReference type="GO" id="GO:0006465">
    <property type="term" value="P:signal peptide processing"/>
    <property type="evidence" value="ECO:0007669"/>
    <property type="project" value="InterPro"/>
</dbReference>
<keyword evidence="8 10" id="KW-0496">Mitochondrion</keyword>
<dbReference type="GO" id="GO:0006627">
    <property type="term" value="P:protein processing involved in protein targeting to mitochondrion"/>
    <property type="evidence" value="ECO:0007669"/>
    <property type="project" value="InterPro"/>
</dbReference>
<keyword evidence="6 10" id="KW-0378">Hydrolase</keyword>
<evidence type="ECO:0000256" key="3">
    <source>
        <dbReference type="ARBA" id="ARBA00022670"/>
    </source>
</evidence>
<dbReference type="PANTHER" id="PTHR46041">
    <property type="entry name" value="MITOCHONDRIAL INNER MEMBRANE PROTEASE SUBUNIT 2"/>
    <property type="match status" value="1"/>
</dbReference>
<dbReference type="PANTHER" id="PTHR46041:SF2">
    <property type="entry name" value="MITOCHONDRIAL INNER MEMBRANE PROTEASE SUBUNIT 2"/>
    <property type="match status" value="1"/>
</dbReference>
<feature type="region of interest" description="Disordered" evidence="11">
    <location>
        <begin position="1"/>
        <end position="62"/>
    </location>
</feature>
<dbReference type="Gene3D" id="2.10.109.10">
    <property type="entry name" value="Umud Fragment, subunit A"/>
    <property type="match status" value="1"/>
</dbReference>
<dbReference type="PRINTS" id="PR00727">
    <property type="entry name" value="LEADERPTASE"/>
</dbReference>
<evidence type="ECO:0000259" key="12">
    <source>
        <dbReference type="Pfam" id="PF10502"/>
    </source>
</evidence>
<evidence type="ECO:0000256" key="1">
    <source>
        <dbReference type="ARBA" id="ARBA00004434"/>
    </source>
</evidence>
<keyword evidence="9" id="KW-0472">Membrane</keyword>